<dbReference type="Gene3D" id="6.10.140.2220">
    <property type="match status" value="1"/>
</dbReference>
<evidence type="ECO:0000256" key="3">
    <source>
        <dbReference type="ARBA" id="ARBA00022833"/>
    </source>
</evidence>
<dbReference type="GO" id="GO:0008270">
    <property type="term" value="F:zinc ion binding"/>
    <property type="evidence" value="ECO:0007669"/>
    <property type="project" value="UniProtKB-KW"/>
</dbReference>
<feature type="domain" description="MYND-type" evidence="5">
    <location>
        <begin position="13"/>
        <end position="50"/>
    </location>
</feature>
<keyword evidence="2 4" id="KW-0863">Zinc-finger</keyword>
<dbReference type="PROSITE" id="PS50865">
    <property type="entry name" value="ZF_MYND_2"/>
    <property type="match status" value="1"/>
</dbReference>
<reference evidence="6" key="2">
    <citation type="submission" date="2023-06" db="EMBL/GenBank/DDBJ databases">
        <authorList>
            <consortium name="Lawrence Berkeley National Laboratory"/>
            <person name="Haridas S."/>
            <person name="Hensen N."/>
            <person name="Bonometti L."/>
            <person name="Westerberg I."/>
            <person name="Brannstrom I.O."/>
            <person name="Guillou S."/>
            <person name="Cros-Aarteil S."/>
            <person name="Calhoun S."/>
            <person name="Kuo A."/>
            <person name="Mondo S."/>
            <person name="Pangilinan J."/>
            <person name="Riley R."/>
            <person name="Labutti K."/>
            <person name="Andreopoulos B."/>
            <person name="Lipzen A."/>
            <person name="Chen C."/>
            <person name="Yanf M."/>
            <person name="Daum C."/>
            <person name="Ng V."/>
            <person name="Clum A."/>
            <person name="Steindorff A."/>
            <person name="Ohm R."/>
            <person name="Martin F."/>
            <person name="Silar P."/>
            <person name="Natvig D."/>
            <person name="Lalanne C."/>
            <person name="Gautier V."/>
            <person name="Ament-Velasquez S.L."/>
            <person name="Kruys A."/>
            <person name="Hutchinson M.I."/>
            <person name="Powell A.J."/>
            <person name="Barry K."/>
            <person name="Miller A.N."/>
            <person name="Grigoriev I.V."/>
            <person name="Debuchy R."/>
            <person name="Gladieux P."/>
            <person name="Thoren M.H."/>
            <person name="Johannesson H."/>
        </authorList>
    </citation>
    <scope>NUCLEOTIDE SEQUENCE</scope>
    <source>
        <strain evidence="6">CBS 958.72</strain>
    </source>
</reference>
<keyword evidence="7" id="KW-1185">Reference proteome</keyword>
<dbReference type="Proteomes" id="UP001287356">
    <property type="component" value="Unassembled WGS sequence"/>
</dbReference>
<evidence type="ECO:0000313" key="7">
    <source>
        <dbReference type="Proteomes" id="UP001287356"/>
    </source>
</evidence>
<comment type="caution">
    <text evidence="6">The sequence shown here is derived from an EMBL/GenBank/DDBJ whole genome shotgun (WGS) entry which is preliminary data.</text>
</comment>
<accession>A0AAE0TYE0</accession>
<dbReference type="SUPFAM" id="SSF144232">
    <property type="entry name" value="HIT/MYND zinc finger-like"/>
    <property type="match status" value="1"/>
</dbReference>
<keyword evidence="3" id="KW-0862">Zinc</keyword>
<dbReference type="EMBL" id="JAULSN010000001">
    <property type="protein sequence ID" value="KAK3384097.1"/>
    <property type="molecule type" value="Genomic_DNA"/>
</dbReference>
<dbReference type="PROSITE" id="PS01360">
    <property type="entry name" value="ZF_MYND_1"/>
    <property type="match status" value="1"/>
</dbReference>
<evidence type="ECO:0000259" key="5">
    <source>
        <dbReference type="PROSITE" id="PS50865"/>
    </source>
</evidence>
<evidence type="ECO:0000256" key="1">
    <source>
        <dbReference type="ARBA" id="ARBA00022723"/>
    </source>
</evidence>
<name>A0AAE0TYE0_9PEZI</name>
<dbReference type="Pfam" id="PF01753">
    <property type="entry name" value="zf-MYND"/>
    <property type="match status" value="1"/>
</dbReference>
<proteinExistence type="predicted"/>
<protein>
    <recommendedName>
        <fullName evidence="5">MYND-type domain-containing protein</fullName>
    </recommendedName>
</protein>
<evidence type="ECO:0000256" key="2">
    <source>
        <dbReference type="ARBA" id="ARBA00022771"/>
    </source>
</evidence>
<dbReference type="AlphaFoldDB" id="A0AAE0TYE0"/>
<dbReference type="InterPro" id="IPR002893">
    <property type="entry name" value="Znf_MYND"/>
</dbReference>
<gene>
    <name evidence="6" type="ORF">B0T24DRAFT_607293</name>
</gene>
<evidence type="ECO:0000313" key="6">
    <source>
        <dbReference type="EMBL" id="KAK3384097.1"/>
    </source>
</evidence>
<keyword evidence="1" id="KW-0479">Metal-binding</keyword>
<reference evidence="6" key="1">
    <citation type="journal article" date="2023" name="Mol. Phylogenet. Evol.">
        <title>Genome-scale phylogeny and comparative genomics of the fungal order Sordariales.</title>
        <authorList>
            <person name="Hensen N."/>
            <person name="Bonometti L."/>
            <person name="Westerberg I."/>
            <person name="Brannstrom I.O."/>
            <person name="Guillou S."/>
            <person name="Cros-Aarteil S."/>
            <person name="Calhoun S."/>
            <person name="Haridas S."/>
            <person name="Kuo A."/>
            <person name="Mondo S."/>
            <person name="Pangilinan J."/>
            <person name="Riley R."/>
            <person name="LaButti K."/>
            <person name="Andreopoulos B."/>
            <person name="Lipzen A."/>
            <person name="Chen C."/>
            <person name="Yan M."/>
            <person name="Daum C."/>
            <person name="Ng V."/>
            <person name="Clum A."/>
            <person name="Steindorff A."/>
            <person name="Ohm R.A."/>
            <person name="Martin F."/>
            <person name="Silar P."/>
            <person name="Natvig D.O."/>
            <person name="Lalanne C."/>
            <person name="Gautier V."/>
            <person name="Ament-Velasquez S.L."/>
            <person name="Kruys A."/>
            <person name="Hutchinson M.I."/>
            <person name="Powell A.J."/>
            <person name="Barry K."/>
            <person name="Miller A.N."/>
            <person name="Grigoriev I.V."/>
            <person name="Debuchy R."/>
            <person name="Gladieux P."/>
            <person name="Hiltunen Thoren M."/>
            <person name="Johannesson H."/>
        </authorList>
    </citation>
    <scope>NUCLEOTIDE SEQUENCE</scope>
    <source>
        <strain evidence="6">CBS 958.72</strain>
    </source>
</reference>
<organism evidence="6 7">
    <name type="scientific">Lasiosphaeria ovina</name>
    <dbReference type="NCBI Taxonomy" id="92902"/>
    <lineage>
        <taxon>Eukaryota</taxon>
        <taxon>Fungi</taxon>
        <taxon>Dikarya</taxon>
        <taxon>Ascomycota</taxon>
        <taxon>Pezizomycotina</taxon>
        <taxon>Sordariomycetes</taxon>
        <taxon>Sordariomycetidae</taxon>
        <taxon>Sordariales</taxon>
        <taxon>Lasiosphaeriaceae</taxon>
        <taxon>Lasiosphaeria</taxon>
    </lineage>
</organism>
<sequence>MEKHFTHMIPKRCEICEAKEGLLRCAGCSTYYFCSRAHQREYWPTHKSTCNTIKKAKQVADDMEAEIRADGYYDHVPTAAFSDDPRRRMYIRARMTHAEMLIRSWRHQGIKDALTICQALVRLDRVDRESCRDLVPALLLRLGRDQECYDFCKWWQAVACDDSDYNPRDATLPFLDIKDADATEPADLWKGEQFPRITHLGTLQLLKMRLFRGLQLAQRCRATTPGLSAAEILARIRGEYRGDILERRPELVADDATLNECATRVNESLADLLHSITATNKNYLIMLVSPTEEEFQANTHRYVPGSEEEARLAFSNTYNAWVESPGAIEQLRKVLGIIVNAGME</sequence>
<evidence type="ECO:0000256" key="4">
    <source>
        <dbReference type="PROSITE-ProRule" id="PRU00134"/>
    </source>
</evidence>